<comment type="caution">
    <text evidence="2">The sequence shown here is derived from an EMBL/GenBank/DDBJ whole genome shotgun (WGS) entry which is preliminary data.</text>
</comment>
<reference evidence="2 3" key="1">
    <citation type="submission" date="2023-08" db="EMBL/GenBank/DDBJ databases">
        <title>Arthrobacter horti sp. nov., isolated from forest soil.</title>
        <authorList>
            <person name="Park M."/>
        </authorList>
    </citation>
    <scope>NUCLEOTIDE SEQUENCE [LARGE SCALE GENOMIC DNA]</scope>
    <source>
        <strain evidence="2 3">YJM1</strain>
    </source>
</reference>
<evidence type="ECO:0000313" key="3">
    <source>
        <dbReference type="Proteomes" id="UP001232725"/>
    </source>
</evidence>
<dbReference type="InterPro" id="IPR021994">
    <property type="entry name" value="DUF3592"/>
</dbReference>
<dbReference type="Proteomes" id="UP001232725">
    <property type="component" value="Unassembled WGS sequence"/>
</dbReference>
<evidence type="ECO:0000259" key="1">
    <source>
        <dbReference type="Pfam" id="PF12158"/>
    </source>
</evidence>
<dbReference type="EMBL" id="JAVALS010000003">
    <property type="protein sequence ID" value="MDP5226979.1"/>
    <property type="molecule type" value="Genomic_DNA"/>
</dbReference>
<name>A0ABT9IN13_9MICC</name>
<dbReference type="Pfam" id="PF12158">
    <property type="entry name" value="DUF3592"/>
    <property type="match status" value="1"/>
</dbReference>
<sequence length="93" mass="9852">MPRNGGLLATGTRVTGTVLTVEDGQKASQRRIQARYPVQDGRELTLWALIPDGAHPAVGDQVPVVYDPADPSRAVVDGYDTWTTFATEAGATG</sequence>
<gene>
    <name evidence="2" type="ORF">Q9R02_07440</name>
</gene>
<organism evidence="2 3">
    <name type="scientific">Arthrobacter horti</name>
    <dbReference type="NCBI Taxonomy" id="3068273"/>
    <lineage>
        <taxon>Bacteria</taxon>
        <taxon>Bacillati</taxon>
        <taxon>Actinomycetota</taxon>
        <taxon>Actinomycetes</taxon>
        <taxon>Micrococcales</taxon>
        <taxon>Micrococcaceae</taxon>
        <taxon>Arthrobacter</taxon>
    </lineage>
</organism>
<keyword evidence="3" id="KW-1185">Reference proteome</keyword>
<accession>A0ABT9IN13</accession>
<protein>
    <submittedName>
        <fullName evidence="2">DUF3592 domain-containing protein</fullName>
    </submittedName>
</protein>
<dbReference type="RefSeq" id="WP_305996022.1">
    <property type="nucleotide sequence ID" value="NZ_JAVALS010000003.1"/>
</dbReference>
<proteinExistence type="predicted"/>
<evidence type="ECO:0000313" key="2">
    <source>
        <dbReference type="EMBL" id="MDP5226979.1"/>
    </source>
</evidence>
<feature type="domain" description="DUF3592" evidence="1">
    <location>
        <begin position="14"/>
        <end position="78"/>
    </location>
</feature>